<dbReference type="NCBIfam" id="NF033788">
    <property type="entry name" value="HTH_metalloreg"/>
    <property type="match status" value="1"/>
</dbReference>
<proteinExistence type="predicted"/>
<reference evidence="5" key="1">
    <citation type="submission" date="2020-10" db="EMBL/GenBank/DDBJ databases">
        <authorList>
            <person name="Gilroy R."/>
        </authorList>
    </citation>
    <scope>NUCLEOTIDE SEQUENCE</scope>
    <source>
        <strain evidence="5">ChiSjej5B23-6657</strain>
    </source>
</reference>
<dbReference type="SMART" id="SM00418">
    <property type="entry name" value="HTH_ARSR"/>
    <property type="match status" value="1"/>
</dbReference>
<evidence type="ECO:0000313" key="5">
    <source>
        <dbReference type="EMBL" id="HIR71411.1"/>
    </source>
</evidence>
<name>A0A9D1EB84_9FIRM</name>
<organism evidence="5 6">
    <name type="scientific">Candidatus Pullilachnospira gallistercoris</name>
    <dbReference type="NCBI Taxonomy" id="2840911"/>
    <lineage>
        <taxon>Bacteria</taxon>
        <taxon>Bacillati</taxon>
        <taxon>Bacillota</taxon>
        <taxon>Clostridia</taxon>
        <taxon>Lachnospirales</taxon>
        <taxon>Lachnospiraceae</taxon>
        <taxon>Lachnospiraceae incertae sedis</taxon>
        <taxon>Candidatus Pullilachnospira</taxon>
    </lineage>
</organism>
<protein>
    <submittedName>
        <fullName evidence="5">Winged helix-turn-helix transcriptional regulator</fullName>
    </submittedName>
</protein>
<evidence type="ECO:0000256" key="1">
    <source>
        <dbReference type="ARBA" id="ARBA00023015"/>
    </source>
</evidence>
<dbReference type="Pfam" id="PF01022">
    <property type="entry name" value="HTH_5"/>
    <property type="match status" value="1"/>
</dbReference>
<dbReference type="PANTHER" id="PTHR33154:SF33">
    <property type="entry name" value="TRANSCRIPTIONAL REPRESSOR SDPR"/>
    <property type="match status" value="1"/>
</dbReference>
<keyword evidence="1" id="KW-0805">Transcription regulation</keyword>
<keyword evidence="3" id="KW-0804">Transcription</keyword>
<dbReference type="CDD" id="cd00090">
    <property type="entry name" value="HTH_ARSR"/>
    <property type="match status" value="1"/>
</dbReference>
<gene>
    <name evidence="5" type="ORF">IAA55_09030</name>
</gene>
<evidence type="ECO:0000256" key="2">
    <source>
        <dbReference type="ARBA" id="ARBA00023125"/>
    </source>
</evidence>
<reference evidence="5" key="2">
    <citation type="journal article" date="2021" name="PeerJ">
        <title>Extensive microbial diversity within the chicken gut microbiome revealed by metagenomics and culture.</title>
        <authorList>
            <person name="Gilroy R."/>
            <person name="Ravi A."/>
            <person name="Getino M."/>
            <person name="Pursley I."/>
            <person name="Horton D.L."/>
            <person name="Alikhan N.F."/>
            <person name="Baker D."/>
            <person name="Gharbi K."/>
            <person name="Hall N."/>
            <person name="Watson M."/>
            <person name="Adriaenssens E.M."/>
            <person name="Foster-Nyarko E."/>
            <person name="Jarju S."/>
            <person name="Secka A."/>
            <person name="Antonio M."/>
            <person name="Oren A."/>
            <person name="Chaudhuri R.R."/>
            <person name="La Ragione R."/>
            <person name="Hildebrand F."/>
            <person name="Pallen M.J."/>
        </authorList>
    </citation>
    <scope>NUCLEOTIDE SEQUENCE</scope>
    <source>
        <strain evidence="5">ChiSjej5B23-6657</strain>
    </source>
</reference>
<sequence length="93" mass="10502">MALPEVLAALADENRRKILLKLKEGKISSGDLAAALGMTPQALSYHLSKLKKADLIYETRYKNFIYYELNLSVLDEAVLWIDQLRGGPDHEEN</sequence>
<evidence type="ECO:0000256" key="3">
    <source>
        <dbReference type="ARBA" id="ARBA00023163"/>
    </source>
</evidence>
<dbReference type="EMBL" id="DVHM01000148">
    <property type="protein sequence ID" value="HIR71411.1"/>
    <property type="molecule type" value="Genomic_DNA"/>
</dbReference>
<dbReference type="PRINTS" id="PR00778">
    <property type="entry name" value="HTHARSR"/>
</dbReference>
<dbReference type="PANTHER" id="PTHR33154">
    <property type="entry name" value="TRANSCRIPTIONAL REGULATOR, ARSR FAMILY"/>
    <property type="match status" value="1"/>
</dbReference>
<dbReference type="InterPro" id="IPR011991">
    <property type="entry name" value="ArsR-like_HTH"/>
</dbReference>
<dbReference type="Gene3D" id="1.10.10.10">
    <property type="entry name" value="Winged helix-like DNA-binding domain superfamily/Winged helix DNA-binding domain"/>
    <property type="match status" value="1"/>
</dbReference>
<dbReference type="InterPro" id="IPR051081">
    <property type="entry name" value="HTH_MetalResp_TranReg"/>
</dbReference>
<feature type="domain" description="HTH arsR-type" evidence="4">
    <location>
        <begin position="1"/>
        <end position="93"/>
    </location>
</feature>
<dbReference type="InterPro" id="IPR036390">
    <property type="entry name" value="WH_DNA-bd_sf"/>
</dbReference>
<evidence type="ECO:0000259" key="4">
    <source>
        <dbReference type="PROSITE" id="PS50987"/>
    </source>
</evidence>
<keyword evidence="2" id="KW-0238">DNA-binding</keyword>
<dbReference type="Proteomes" id="UP000823912">
    <property type="component" value="Unassembled WGS sequence"/>
</dbReference>
<dbReference type="InterPro" id="IPR001845">
    <property type="entry name" value="HTH_ArsR_DNA-bd_dom"/>
</dbReference>
<comment type="caution">
    <text evidence="5">The sequence shown here is derived from an EMBL/GenBank/DDBJ whole genome shotgun (WGS) entry which is preliminary data.</text>
</comment>
<dbReference type="SUPFAM" id="SSF46785">
    <property type="entry name" value="Winged helix' DNA-binding domain"/>
    <property type="match status" value="1"/>
</dbReference>
<dbReference type="GO" id="GO:0003700">
    <property type="term" value="F:DNA-binding transcription factor activity"/>
    <property type="evidence" value="ECO:0007669"/>
    <property type="project" value="InterPro"/>
</dbReference>
<evidence type="ECO:0000313" key="6">
    <source>
        <dbReference type="Proteomes" id="UP000823912"/>
    </source>
</evidence>
<dbReference type="GO" id="GO:0003677">
    <property type="term" value="F:DNA binding"/>
    <property type="evidence" value="ECO:0007669"/>
    <property type="project" value="UniProtKB-KW"/>
</dbReference>
<accession>A0A9D1EB84</accession>
<dbReference type="InterPro" id="IPR036388">
    <property type="entry name" value="WH-like_DNA-bd_sf"/>
</dbReference>
<dbReference type="PROSITE" id="PS50987">
    <property type="entry name" value="HTH_ARSR_2"/>
    <property type="match status" value="1"/>
</dbReference>
<dbReference type="AlphaFoldDB" id="A0A9D1EB84"/>